<evidence type="ECO:0000313" key="2">
    <source>
        <dbReference type="Proteomes" id="UP000268007"/>
    </source>
</evidence>
<sequence length="85" mass="9667">MNILQLNPQIVVHTPLGPGLAYFIMDYGMSVNTCWVVRLAKGEIKHFDSNDVRVEGNPTYGFPLKPEIPDSWMTFKEKEKLTKGN</sequence>
<proteinExistence type="predicted"/>
<reference evidence="1 2" key="1">
    <citation type="submission" date="2018-10" db="EMBL/GenBank/DDBJ databases">
        <title>Genomic Encyclopedia of Archaeal and Bacterial Type Strains, Phase II (KMG-II): from individual species to whole genera.</title>
        <authorList>
            <person name="Goeker M."/>
        </authorList>
    </citation>
    <scope>NUCLEOTIDE SEQUENCE [LARGE SCALE GENOMIC DNA]</scope>
    <source>
        <strain evidence="1 2">DSM 18602</strain>
    </source>
</reference>
<evidence type="ECO:0000313" key="1">
    <source>
        <dbReference type="EMBL" id="RKR85474.1"/>
    </source>
</evidence>
<dbReference type="RefSeq" id="WP_121201522.1">
    <property type="nucleotide sequence ID" value="NZ_RBKU01000001.1"/>
</dbReference>
<dbReference type="Proteomes" id="UP000268007">
    <property type="component" value="Unassembled WGS sequence"/>
</dbReference>
<accession>A0A495JAP3</accession>
<protein>
    <submittedName>
        <fullName evidence="1">Uncharacterized protein</fullName>
    </submittedName>
</protein>
<dbReference type="AlphaFoldDB" id="A0A495JAP3"/>
<organism evidence="1 2">
    <name type="scientific">Mucilaginibacter gracilis</name>
    <dbReference type="NCBI Taxonomy" id="423350"/>
    <lineage>
        <taxon>Bacteria</taxon>
        <taxon>Pseudomonadati</taxon>
        <taxon>Bacteroidota</taxon>
        <taxon>Sphingobacteriia</taxon>
        <taxon>Sphingobacteriales</taxon>
        <taxon>Sphingobacteriaceae</taxon>
        <taxon>Mucilaginibacter</taxon>
    </lineage>
</organism>
<gene>
    <name evidence="1" type="ORF">BDD43_5745</name>
</gene>
<keyword evidence="2" id="KW-1185">Reference proteome</keyword>
<dbReference type="EMBL" id="RBKU01000001">
    <property type="protein sequence ID" value="RKR85474.1"/>
    <property type="molecule type" value="Genomic_DNA"/>
</dbReference>
<dbReference type="OrthoDB" id="853387at2"/>
<comment type="caution">
    <text evidence="1">The sequence shown here is derived from an EMBL/GenBank/DDBJ whole genome shotgun (WGS) entry which is preliminary data.</text>
</comment>
<name>A0A495JAP3_9SPHI</name>